<name>A0ABV1CD08_9FIRM</name>
<accession>A0ABV1CD08</accession>
<evidence type="ECO:0008006" key="3">
    <source>
        <dbReference type="Google" id="ProtNLM"/>
    </source>
</evidence>
<reference evidence="1 2" key="1">
    <citation type="submission" date="2024-03" db="EMBL/GenBank/DDBJ databases">
        <title>Human intestinal bacterial collection.</title>
        <authorList>
            <person name="Pauvert C."/>
            <person name="Hitch T.C.A."/>
            <person name="Clavel T."/>
        </authorList>
    </citation>
    <scope>NUCLEOTIDE SEQUENCE [LARGE SCALE GENOMIC DNA]</scope>
    <source>
        <strain evidence="1 2">CLA-SR-H025</strain>
    </source>
</reference>
<dbReference type="EMBL" id="JBBMFO010000001">
    <property type="protein sequence ID" value="MEQ2399989.1"/>
    <property type="molecule type" value="Genomic_DNA"/>
</dbReference>
<dbReference type="Pfam" id="PF05315">
    <property type="entry name" value="ICEA"/>
    <property type="match status" value="1"/>
</dbReference>
<protein>
    <recommendedName>
        <fullName evidence="3">Restriction endonuclease</fullName>
    </recommendedName>
</protein>
<comment type="caution">
    <text evidence="1">The sequence shown here is derived from an EMBL/GenBank/DDBJ whole genome shotgun (WGS) entry which is preliminary data.</text>
</comment>
<proteinExistence type="predicted"/>
<evidence type="ECO:0000313" key="2">
    <source>
        <dbReference type="Proteomes" id="UP001447979"/>
    </source>
</evidence>
<gene>
    <name evidence="1" type="ORF">WMO19_00065</name>
</gene>
<sequence length="202" mass="23465">MTRKKTKIELFEELANIDENGFSRWVNVDEFVDKYQGLQLLNGAGWSRDDGSFGKKYKIERDKSLTPGNKTDAIRTVGFNDCDYSQHVKSSIRKQIKKQRCVILGTSNPEVDHKNGMKNEDRVMRNKNQQLSDFQPLSKAANDAKRQFCKECIKTGIRYDAKKLGYPISYYKGTSTHNKEEDACDGCFWYDPIEFRKHLKEK</sequence>
<dbReference type="InterPro" id="IPR007979">
    <property type="entry name" value="NlaIII/ICEA1"/>
</dbReference>
<dbReference type="RefSeq" id="WP_349169639.1">
    <property type="nucleotide sequence ID" value="NZ_JBBMFO010000001.1"/>
</dbReference>
<dbReference type="Proteomes" id="UP001447979">
    <property type="component" value="Unassembled WGS sequence"/>
</dbReference>
<organism evidence="1 2">
    <name type="scientific">Peptoniphilus hominis</name>
    <name type="common">ex Hitch et al. 2025</name>
    <dbReference type="NCBI Taxonomy" id="3133174"/>
    <lineage>
        <taxon>Bacteria</taxon>
        <taxon>Bacillati</taxon>
        <taxon>Bacillota</taxon>
        <taxon>Tissierellia</taxon>
        <taxon>Tissierellales</taxon>
        <taxon>Peptoniphilaceae</taxon>
        <taxon>Peptoniphilus</taxon>
    </lineage>
</organism>
<keyword evidence="2" id="KW-1185">Reference proteome</keyword>
<evidence type="ECO:0000313" key="1">
    <source>
        <dbReference type="EMBL" id="MEQ2399989.1"/>
    </source>
</evidence>